<evidence type="ECO:0000256" key="4">
    <source>
        <dbReference type="ARBA" id="ARBA00022763"/>
    </source>
</evidence>
<keyword evidence="7 11" id="KW-0805">Transcription regulation</keyword>
<evidence type="ECO:0000256" key="8">
    <source>
        <dbReference type="ARBA" id="ARBA00023163"/>
    </source>
</evidence>
<sequence>MPCEDEGSLLVAIIDTNPCASLLESDQGIVSKLLDALSVFCNSHLMLNPCNKLAIIASHSHKSTFIYPKPQESSSDTYSVDGQYELFTEVTGAIKDGVKELVLSDDSESAAGESLLTGGLSLALCYINRIEKESSSQNKIASRILVLSASGESASQYLNFMNVFFTAQKKNVIIDACVLEKDSGLLQQGCDITGGKYMKVPNHAGLLQYLLWVFLPDKTSRNYMVFPPPVHVDYRAACFCHRNLIEIGYVCSVCLSIFCAFSPICSTCQTAFKFTGPLPSLLKSKKKKQRLGI</sequence>
<evidence type="ECO:0000256" key="7">
    <source>
        <dbReference type="ARBA" id="ARBA00023015"/>
    </source>
</evidence>
<dbReference type="KEGG" id="isc:8031426"/>
<dbReference type="VEuPathDB" id="VectorBase:ISCP_035310"/>
<dbReference type="VEuPathDB" id="VectorBase:ISCI008375"/>
<dbReference type="CTD" id="33294"/>
<name>A0A4D5RLZ8_IXOSC</name>
<keyword evidence="4 11" id="KW-0227">DNA damage</keyword>
<feature type="non-terminal residue" evidence="12">
    <location>
        <position position="293"/>
    </location>
</feature>
<evidence type="ECO:0000256" key="9">
    <source>
        <dbReference type="ARBA" id="ARBA00023204"/>
    </source>
</evidence>
<evidence type="ECO:0000256" key="11">
    <source>
        <dbReference type="RuleBase" id="RU368090"/>
    </source>
</evidence>
<dbReference type="EMBL" id="GHJT01004137">
    <property type="protein sequence ID" value="MOY38108.1"/>
    <property type="molecule type" value="Transcribed_RNA"/>
</dbReference>
<proteinExistence type="inferred from homology"/>
<comment type="function">
    <text evidence="11">Component of the general transcription and DNA repair factor IIH (TFIIH) core complex, which is involved in general and transcription-coupled nucleotide excision repair (NER) of damaged DNA and, when complexed to CAK, in RNA transcription by RNA polymerase II. In NER, TFIIH acts by opening DNA around the lesion to allow the excision of the damaged oligonucleotide and its replacement by a new DNA fragment. In transcription, TFIIH has an essential role in transcription initiation. When the pre-initiation complex (PIC) has been established, TFIIH is required for promoter opening and promoter escape. Phosphorylation of the C-terminal tail (CTD) of the largest subunit of RNA polymerase II by the kinase module CAK controls the initiation of transcription.</text>
</comment>
<accession>A0A4D5RLZ8</accession>
<keyword evidence="12" id="KW-0648">Protein biosynthesis</keyword>
<dbReference type="GO" id="GO:0003743">
    <property type="term" value="F:translation initiation factor activity"/>
    <property type="evidence" value="ECO:0007669"/>
    <property type="project" value="UniProtKB-KW"/>
</dbReference>
<evidence type="ECO:0000256" key="2">
    <source>
        <dbReference type="ARBA" id="ARBA00005273"/>
    </source>
</evidence>
<dbReference type="AlphaFoldDB" id="A0A4D5RLZ8"/>
<dbReference type="OMA" id="QGCDITS"/>
<keyword evidence="6 11" id="KW-0862">Zinc</keyword>
<dbReference type="GO" id="GO:0005675">
    <property type="term" value="C:transcription factor TFIIH holo complex"/>
    <property type="evidence" value="ECO:0007669"/>
    <property type="project" value="UniProtKB-UniRule"/>
</dbReference>
<evidence type="ECO:0000256" key="6">
    <source>
        <dbReference type="ARBA" id="ARBA00022833"/>
    </source>
</evidence>
<evidence type="ECO:0000256" key="10">
    <source>
        <dbReference type="ARBA" id="ARBA00023242"/>
    </source>
</evidence>
<dbReference type="GO" id="GO:0006355">
    <property type="term" value="P:regulation of DNA-templated transcription"/>
    <property type="evidence" value="ECO:0007669"/>
    <property type="project" value="InterPro"/>
</dbReference>
<evidence type="ECO:0000256" key="5">
    <source>
        <dbReference type="ARBA" id="ARBA00022771"/>
    </source>
</evidence>
<keyword evidence="12" id="KW-0396">Initiation factor</keyword>
<dbReference type="GO" id="GO:0008270">
    <property type="term" value="F:zinc ion binding"/>
    <property type="evidence" value="ECO:0007669"/>
    <property type="project" value="UniProtKB-KW"/>
</dbReference>
<dbReference type="InterPro" id="IPR004600">
    <property type="entry name" value="TFIIH_Tfb4/GTF2H3"/>
</dbReference>
<organism evidence="12">
    <name type="scientific">Ixodes scapularis</name>
    <name type="common">Black-legged tick</name>
    <name type="synonym">Deer tick</name>
    <dbReference type="NCBI Taxonomy" id="6945"/>
    <lineage>
        <taxon>Eukaryota</taxon>
        <taxon>Metazoa</taxon>
        <taxon>Ecdysozoa</taxon>
        <taxon>Arthropoda</taxon>
        <taxon>Chelicerata</taxon>
        <taxon>Arachnida</taxon>
        <taxon>Acari</taxon>
        <taxon>Parasitiformes</taxon>
        <taxon>Ixodida</taxon>
        <taxon>Ixodoidea</taxon>
        <taxon>Ixodidae</taxon>
        <taxon>Ixodinae</taxon>
        <taxon>Ixodes</taxon>
    </lineage>
</organism>
<keyword evidence="3 11" id="KW-0479">Metal-binding</keyword>
<keyword evidence="5 11" id="KW-0863">Zinc-finger</keyword>
<dbReference type="VEuPathDB" id="VectorBase:ISCW008375"/>
<dbReference type="GeneID" id="8031426"/>
<comment type="similarity">
    <text evidence="2 11">Belongs to the TFB4 family.</text>
</comment>
<reference evidence="12" key="1">
    <citation type="submission" date="2019-04" db="EMBL/GenBank/DDBJ databases">
        <title>An insight into the mialome of Ixodes scapularis.</title>
        <authorList>
            <person name="Ribeiro J.M."/>
            <person name="Mather T.N."/>
            <person name="Karim S."/>
        </authorList>
    </citation>
    <scope>NUCLEOTIDE SEQUENCE</scope>
</reference>
<keyword evidence="9 11" id="KW-0234">DNA repair</keyword>
<keyword evidence="10 11" id="KW-0539">Nucleus</keyword>
<dbReference type="RefSeq" id="XP_029822366.1">
    <property type="nucleotide sequence ID" value="XM_029966506.2"/>
</dbReference>
<dbReference type="GO" id="GO:0006289">
    <property type="term" value="P:nucleotide-excision repair"/>
    <property type="evidence" value="ECO:0007669"/>
    <property type="project" value="UniProtKB-UniRule"/>
</dbReference>
<protein>
    <recommendedName>
        <fullName evidence="11">General transcription factor IIH subunit 3</fullName>
    </recommendedName>
    <alternativeName>
        <fullName evidence="11">General transcription factor IIH polypeptide 3</fullName>
    </alternativeName>
</protein>
<comment type="subcellular location">
    <subcellularLocation>
        <location evidence="1 11">Nucleus</location>
    </subcellularLocation>
</comment>
<keyword evidence="8 11" id="KW-0804">Transcription</keyword>
<evidence type="ECO:0000313" key="12">
    <source>
        <dbReference type="EMBL" id="MOY38108.1"/>
    </source>
</evidence>
<evidence type="ECO:0000256" key="3">
    <source>
        <dbReference type="ARBA" id="ARBA00022723"/>
    </source>
</evidence>
<dbReference type="OrthoDB" id="17307at2759"/>
<dbReference type="Pfam" id="PF03850">
    <property type="entry name" value="Tfb4"/>
    <property type="match status" value="1"/>
</dbReference>
<dbReference type="PANTHER" id="PTHR12831">
    <property type="entry name" value="TRANSCRIPTION INITIATION FACTOR IIH TFIIH , POLYPEPTIDE 3-RELATED"/>
    <property type="match status" value="1"/>
</dbReference>
<dbReference type="InterPro" id="IPR036465">
    <property type="entry name" value="vWFA_dom_sf"/>
</dbReference>
<dbReference type="GO" id="GO:0000439">
    <property type="term" value="C:transcription factor TFIIH core complex"/>
    <property type="evidence" value="ECO:0007669"/>
    <property type="project" value="UniProtKB-UniRule"/>
</dbReference>
<evidence type="ECO:0000256" key="1">
    <source>
        <dbReference type="ARBA" id="ARBA00004123"/>
    </source>
</evidence>
<dbReference type="Gene3D" id="3.40.50.410">
    <property type="entry name" value="von Willebrand factor, type A domain"/>
    <property type="match status" value="1"/>
</dbReference>
<comment type="subunit">
    <text evidence="11">Part of a TFIID-containing RNA polymerase II pre-initiation complex that is composed of TBP and at least GTF2A1, GTF2A2, GTF2E1, GTF2E2, GTF2F1, GTF2H2, GTF2H3, GTF2H4, GTF2H5, GTF2B, TCEA1, ERCC2, ERCC3, TAF1, TAF2, TAF3, TAF4, TAF5, TAF6, TAF7, TAF8, TAF9, TAF10, TAF11, TAF12 and TAF13. Component of the 7-subunit TFIIH core complex composed of XPB/ERCC3, XPD/ERCC2, GTF2H1, GTF2H2, GTF2H3, GTF2H4 and GTF2H5, which is active in NER. The core complex associates with the 3-subunit CDK-activating kinase (CAK) module composed of CCNH/cyclin H, CDK7 and MNAT1 to form the 10-subunit holoenzyme (holo-TFIIH) active in transcription. Interacts with RARA; the interaction requires prior phosphorylation of RARA on 'Ser-369' which then enhances interaction of RARA with CDK7.</text>
</comment>
<dbReference type="FunFam" id="3.40.50.410:FF:000076">
    <property type="entry name" value="general transcription factor IIH subunit 3"/>
    <property type="match status" value="1"/>
</dbReference>
<dbReference type="PANTHER" id="PTHR12831:SF0">
    <property type="entry name" value="GENERAL TRANSCRIPTION FACTOR IIH SUBUNIT 3"/>
    <property type="match status" value="1"/>
</dbReference>